<dbReference type="Pfam" id="PF20906">
    <property type="entry name" value="S-Me-THD_C"/>
    <property type="match status" value="1"/>
</dbReference>
<accession>A0A243RAQ6</accession>
<keyword evidence="5" id="KW-1185">Reference proteome</keyword>
<dbReference type="InterPro" id="IPR010318">
    <property type="entry name" value="S-Me-THD_N"/>
</dbReference>
<feature type="region of interest" description="Disordered" evidence="1">
    <location>
        <begin position="234"/>
        <end position="339"/>
    </location>
</feature>
<dbReference type="InterPro" id="IPR048350">
    <property type="entry name" value="S-Me-THD-like_C"/>
</dbReference>
<feature type="domain" description="S-Me-THD-like C-terminal" evidence="3">
    <location>
        <begin position="498"/>
        <end position="679"/>
    </location>
</feature>
<dbReference type="AlphaFoldDB" id="A0A243RAQ6"/>
<sequence length="681" mass="69860">MPAGARPSGGLARRLGSGDGRPGRPQPHRAADRRAGRRRGGPVRRRVRPDGLRGDRDRVAGAARPRAGRRRDHHGRGAGGADHPVVRVRPGRAAGEGEQRDPERGARPGGGPDRGPGRRPGGPRPAGDAAVLRQDRNGPGLGPLLPPLPAGLLPGRLHLRAARRRGAGRAGRHRGPGAGKDGAYRPRDRRGAQDRWTARRGRPGQRAAADARVGSGGRRGGAFRAGGGAWLAGAGAGGAGRGLRGGAGRARRRGGADRARPGPGRARPGDRRRPRRGADARGERRGGPRIRPRRHHGRQPALLPARRSLPGPGQGGGDGSVSRRLRDEAGGDPRAIDSGSLGAFAAGSRLFATGAADSSFQVALDWAGSVLGAGVPVVDAGALPPETLSVAISLYGSTTALGEQLPGGDEPRRVVHALERRLGRKAGAVVALNLAAENALLPVITAALLGVPLVDGDGTGRVFPLIEQTTFTLGGVAATPLELAGPTGDLVGLDTEPDRVEELARPLVLALGGWALAACYPMSAGVLSRVLVPGTVSRLLAAGVPGAPRSLAAPYGVRTLCRGRITEVGGSTGYGRHPSAPSLPSLPSLPSSILVQESEGLGRLVRLEAHNEIVLALADGAVAAMAPDQICMISALDGVVVDVDKAYPGLEVEVMVVRAAPAWHTERGRALGGLRAFGVPL</sequence>
<dbReference type="EMBL" id="NGFP01000203">
    <property type="protein sequence ID" value="OUC91741.1"/>
    <property type="molecule type" value="Genomic_DNA"/>
</dbReference>
<reference evidence="4 5" key="1">
    <citation type="submission" date="2017-05" db="EMBL/GenBank/DDBJ databases">
        <title>Biotechnological potential of actinobacteria isolated from South African environments.</title>
        <authorList>
            <person name="Le Roes-Hill M."/>
            <person name="Prins A."/>
            <person name="Durrell K.A."/>
        </authorList>
    </citation>
    <scope>NUCLEOTIDE SEQUENCE [LARGE SCALE GENOMIC DNA]</scope>
    <source>
        <strain evidence="4">M26</strain>
    </source>
</reference>
<feature type="compositionally biased region" description="Gly residues" evidence="1">
    <location>
        <begin position="234"/>
        <end position="248"/>
    </location>
</feature>
<evidence type="ECO:0008006" key="6">
    <source>
        <dbReference type="Google" id="ProtNLM"/>
    </source>
</evidence>
<feature type="compositionally biased region" description="Basic residues" evidence="1">
    <location>
        <begin position="35"/>
        <end position="47"/>
    </location>
</feature>
<comment type="caution">
    <text evidence="4">The sequence shown here is derived from an EMBL/GenBank/DDBJ whole genome shotgun (WGS) entry which is preliminary data.</text>
</comment>
<dbReference type="Proteomes" id="UP000194761">
    <property type="component" value="Unassembled WGS sequence"/>
</dbReference>
<dbReference type="Gene3D" id="3.40.1610.10">
    <property type="entry name" value="CV3147-like domain"/>
    <property type="match status" value="1"/>
</dbReference>
<feature type="compositionally biased region" description="Low complexity" evidence="1">
    <location>
        <begin position="204"/>
        <end position="213"/>
    </location>
</feature>
<evidence type="ECO:0000313" key="4">
    <source>
        <dbReference type="EMBL" id="OUC91741.1"/>
    </source>
</evidence>
<feature type="domain" description="S-Me-THD N-terminal" evidence="2">
    <location>
        <begin position="341"/>
        <end position="493"/>
    </location>
</feature>
<organism evidence="4 5">
    <name type="scientific">Streptosporangium minutum</name>
    <dbReference type="NCBI Taxonomy" id="569862"/>
    <lineage>
        <taxon>Bacteria</taxon>
        <taxon>Bacillati</taxon>
        <taxon>Actinomycetota</taxon>
        <taxon>Actinomycetes</taxon>
        <taxon>Streptosporangiales</taxon>
        <taxon>Streptosporangiaceae</taxon>
        <taxon>Streptosporangium</taxon>
    </lineage>
</organism>
<feature type="region of interest" description="Disordered" evidence="1">
    <location>
        <begin position="1"/>
        <end position="219"/>
    </location>
</feature>
<dbReference type="InterPro" id="IPR027479">
    <property type="entry name" value="S-Me-THD_N_sf"/>
</dbReference>
<feature type="compositionally biased region" description="Gly residues" evidence="1">
    <location>
        <begin position="107"/>
        <end position="120"/>
    </location>
</feature>
<feature type="compositionally biased region" description="Basic residues" evidence="1">
    <location>
        <begin position="66"/>
        <end position="76"/>
    </location>
</feature>
<feature type="compositionally biased region" description="Basic and acidic residues" evidence="1">
    <location>
        <begin position="48"/>
        <end position="59"/>
    </location>
</feature>
<dbReference type="InterPro" id="IPR024071">
    <property type="entry name" value="S-Me-THD_C_sf"/>
</dbReference>
<dbReference type="SUPFAM" id="SSF160991">
    <property type="entry name" value="CV3147-like"/>
    <property type="match status" value="1"/>
</dbReference>
<feature type="compositionally biased region" description="Basic and acidic residues" evidence="1">
    <location>
        <begin position="182"/>
        <end position="197"/>
    </location>
</feature>
<feature type="compositionally biased region" description="Basic and acidic residues" evidence="1">
    <location>
        <begin position="95"/>
        <end position="106"/>
    </location>
</feature>
<dbReference type="Gene3D" id="2.40.390.10">
    <property type="entry name" value="CV3147-like"/>
    <property type="match status" value="1"/>
</dbReference>
<feature type="compositionally biased region" description="Basic and acidic residues" evidence="1">
    <location>
        <begin position="324"/>
        <end position="335"/>
    </location>
</feature>
<protein>
    <recommendedName>
        <fullName evidence="6">DUF917 domain-containing protein</fullName>
    </recommendedName>
</protein>
<name>A0A243RAQ6_9ACTN</name>
<gene>
    <name evidence="4" type="ORF">CA984_32575</name>
</gene>
<evidence type="ECO:0000313" key="5">
    <source>
        <dbReference type="Proteomes" id="UP000194761"/>
    </source>
</evidence>
<evidence type="ECO:0000256" key="1">
    <source>
        <dbReference type="SAM" id="MobiDB-lite"/>
    </source>
</evidence>
<evidence type="ECO:0000259" key="3">
    <source>
        <dbReference type="Pfam" id="PF20906"/>
    </source>
</evidence>
<evidence type="ECO:0000259" key="2">
    <source>
        <dbReference type="Pfam" id="PF06032"/>
    </source>
</evidence>
<proteinExistence type="predicted"/>
<feature type="compositionally biased region" description="Basic and acidic residues" evidence="1">
    <location>
        <begin position="267"/>
        <end position="286"/>
    </location>
</feature>
<dbReference type="Pfam" id="PF06032">
    <property type="entry name" value="S-Me-THD_N"/>
    <property type="match status" value="1"/>
</dbReference>
<feature type="compositionally biased region" description="Basic residues" evidence="1">
    <location>
        <begin position="287"/>
        <end position="298"/>
    </location>
</feature>
<feature type="compositionally biased region" description="Basic residues" evidence="1">
    <location>
        <begin position="157"/>
        <end position="175"/>
    </location>
</feature>